<keyword evidence="4" id="KW-1185">Reference proteome</keyword>
<accession>A0A1E2UJ62</accession>
<evidence type="ECO:0008006" key="5">
    <source>
        <dbReference type="Google" id="ProtNLM"/>
    </source>
</evidence>
<proteinExistence type="predicted"/>
<keyword evidence="2" id="KW-0732">Signal</keyword>
<evidence type="ECO:0000313" key="3">
    <source>
        <dbReference type="EMBL" id="ODB94559.1"/>
    </source>
</evidence>
<name>A0A1E2UJ62_9GAMM</name>
<feature type="signal peptide" evidence="2">
    <location>
        <begin position="1"/>
        <end position="22"/>
    </location>
</feature>
<feature type="region of interest" description="Disordered" evidence="1">
    <location>
        <begin position="27"/>
        <end position="48"/>
    </location>
</feature>
<feature type="chain" id="PRO_5009118922" description="Lipoprotein" evidence="2">
    <location>
        <begin position="23"/>
        <end position="324"/>
    </location>
</feature>
<dbReference type="STRING" id="1818881.A3196_18765"/>
<evidence type="ECO:0000256" key="1">
    <source>
        <dbReference type="SAM" id="MobiDB-lite"/>
    </source>
</evidence>
<dbReference type="OrthoDB" id="7057975at2"/>
<gene>
    <name evidence="3" type="ORF">A3196_18765</name>
</gene>
<protein>
    <recommendedName>
        <fullName evidence="5">Lipoprotein</fullName>
    </recommendedName>
</protein>
<dbReference type="AlphaFoldDB" id="A0A1E2UJ62"/>
<sequence>MNFVANRWIPLFVLTFTLLACGGNDANTDSNGGDTTSSSLNYSGETKQASMTSENINQLATAAASGSKQAISTDSVPVVSQRPDSPVSQDQINQAMARLVGNLLSRGPLLAGRGEPAARIEDLSSSVCNSGSVVVDFPDFSLEGDWRIVFTQCSRDTTYDDGSYSTVFHGTVEGTYTKVGIGYRLTLNYIHFSVSINHPGGSYSDTFNMQMSCTAANQDGSDVSCEYYSDYQGYDNRTYRVTEVSVSGNGSSGYLVSVRVYDPEHGYIHVTTVVPMTFDCETGRPSAGRIQIEAANGVTAVIEFISCTQYVVTFNGVAETYHWP</sequence>
<feature type="compositionally biased region" description="Low complexity" evidence="1">
    <location>
        <begin position="27"/>
        <end position="39"/>
    </location>
</feature>
<reference evidence="3 4" key="1">
    <citation type="submission" date="2016-03" db="EMBL/GenBank/DDBJ databases">
        <title>Chemosynthetic sulphur-oxidizing symbionts of marine invertebrate animals are capable of nitrogen fixation.</title>
        <authorList>
            <person name="Petersen J.M."/>
            <person name="Kemper A."/>
            <person name="Gruber-Vodicka H."/>
            <person name="Cardini U."/>
            <person name="Geest Mvander."/>
            <person name="Kleiner M."/>
            <person name="Bulgheresi S."/>
            <person name="Fussmann M."/>
            <person name="Herbold C."/>
            <person name="Seah B.K.B."/>
            <person name="Antony C.Paul."/>
            <person name="Liu D."/>
            <person name="Belitz A."/>
            <person name="Weber M."/>
        </authorList>
    </citation>
    <scope>NUCLEOTIDE SEQUENCE [LARGE SCALE GENOMIC DNA]</scope>
    <source>
        <strain evidence="3">G_D</strain>
    </source>
</reference>
<evidence type="ECO:0000313" key="4">
    <source>
        <dbReference type="Proteomes" id="UP000094849"/>
    </source>
</evidence>
<dbReference type="Proteomes" id="UP000094849">
    <property type="component" value="Unassembled WGS sequence"/>
</dbReference>
<organism evidence="3 4">
    <name type="scientific">Candidatus Thiodiazotropha endoloripes</name>
    <dbReference type="NCBI Taxonomy" id="1818881"/>
    <lineage>
        <taxon>Bacteria</taxon>
        <taxon>Pseudomonadati</taxon>
        <taxon>Pseudomonadota</taxon>
        <taxon>Gammaproteobacteria</taxon>
        <taxon>Chromatiales</taxon>
        <taxon>Sedimenticolaceae</taxon>
        <taxon>Candidatus Thiodiazotropha</taxon>
    </lineage>
</organism>
<dbReference type="EMBL" id="LVJZ01000004">
    <property type="protein sequence ID" value="ODB94559.1"/>
    <property type="molecule type" value="Genomic_DNA"/>
</dbReference>
<comment type="caution">
    <text evidence="3">The sequence shown here is derived from an EMBL/GenBank/DDBJ whole genome shotgun (WGS) entry which is preliminary data.</text>
</comment>
<evidence type="ECO:0000256" key="2">
    <source>
        <dbReference type="SAM" id="SignalP"/>
    </source>
</evidence>
<dbReference type="PROSITE" id="PS51257">
    <property type="entry name" value="PROKAR_LIPOPROTEIN"/>
    <property type="match status" value="1"/>
</dbReference>
<dbReference type="RefSeq" id="WP_069004020.1">
    <property type="nucleotide sequence ID" value="NZ_LVJW01000006.1"/>
</dbReference>